<proteinExistence type="predicted"/>
<feature type="compositionally biased region" description="Polar residues" evidence="4">
    <location>
        <begin position="1405"/>
        <end position="1414"/>
    </location>
</feature>
<protein>
    <recommendedName>
        <fullName evidence="5">WDR59/RTC1-like RING zinc finger domain-containing protein</fullName>
    </recommendedName>
</protein>
<dbReference type="GO" id="GO:0005774">
    <property type="term" value="C:vacuolar membrane"/>
    <property type="evidence" value="ECO:0007669"/>
    <property type="project" value="TreeGrafter"/>
</dbReference>
<dbReference type="Proteomes" id="UP000799324">
    <property type="component" value="Unassembled WGS sequence"/>
</dbReference>
<evidence type="ECO:0000259" key="5">
    <source>
        <dbReference type="Pfam" id="PF17120"/>
    </source>
</evidence>
<dbReference type="InterPro" id="IPR015943">
    <property type="entry name" value="WD40/YVTN_repeat-like_dom_sf"/>
</dbReference>
<feature type="compositionally biased region" description="Low complexity" evidence="4">
    <location>
        <begin position="630"/>
        <end position="639"/>
    </location>
</feature>
<feature type="region of interest" description="Disordered" evidence="4">
    <location>
        <begin position="1484"/>
        <end position="1553"/>
    </location>
</feature>
<feature type="region of interest" description="Disordered" evidence="4">
    <location>
        <begin position="620"/>
        <end position="658"/>
    </location>
</feature>
<feature type="region of interest" description="Disordered" evidence="4">
    <location>
        <begin position="1033"/>
        <end position="1087"/>
    </location>
</feature>
<evidence type="ECO:0000313" key="6">
    <source>
        <dbReference type="EMBL" id="KAF2655486.1"/>
    </source>
</evidence>
<dbReference type="InterPro" id="IPR049566">
    <property type="entry name" value="WDR59_RTC1-like_RING_Znf"/>
</dbReference>
<dbReference type="OrthoDB" id="311712at2759"/>
<dbReference type="PROSITE" id="PS50294">
    <property type="entry name" value="WD_REPEATS_REGION"/>
    <property type="match status" value="1"/>
</dbReference>
<feature type="compositionally biased region" description="Polar residues" evidence="4">
    <location>
        <begin position="1163"/>
        <end position="1176"/>
    </location>
</feature>
<feature type="compositionally biased region" description="Polar residues" evidence="4">
    <location>
        <begin position="1054"/>
        <end position="1071"/>
    </location>
</feature>
<dbReference type="SUPFAM" id="SSF50978">
    <property type="entry name" value="WD40 repeat-like"/>
    <property type="match status" value="1"/>
</dbReference>
<keyword evidence="1 3" id="KW-0853">WD repeat</keyword>
<feature type="compositionally biased region" description="Basic and acidic residues" evidence="4">
    <location>
        <begin position="1518"/>
        <end position="1537"/>
    </location>
</feature>
<gene>
    <name evidence="6" type="ORF">K491DRAFT_692819</name>
</gene>
<feature type="domain" description="WDR59/RTC1-like RING zinc finger" evidence="5">
    <location>
        <begin position="1425"/>
        <end position="1480"/>
    </location>
</feature>
<feature type="compositionally biased region" description="Acidic residues" evidence="4">
    <location>
        <begin position="640"/>
        <end position="655"/>
    </location>
</feature>
<dbReference type="Gene3D" id="2.130.10.10">
    <property type="entry name" value="YVTN repeat-like/Quinoprotein amine dehydrogenase"/>
    <property type="match status" value="1"/>
</dbReference>
<dbReference type="InterPro" id="IPR001680">
    <property type="entry name" value="WD40_rpt"/>
</dbReference>
<dbReference type="PROSITE" id="PS00678">
    <property type="entry name" value="WD_REPEATS_1"/>
    <property type="match status" value="2"/>
</dbReference>
<feature type="compositionally biased region" description="Low complexity" evidence="4">
    <location>
        <begin position="741"/>
        <end position="769"/>
    </location>
</feature>
<dbReference type="Pfam" id="PF17120">
    <property type="entry name" value="zf-RING_16"/>
    <property type="match status" value="1"/>
</dbReference>
<keyword evidence="7" id="KW-1185">Reference proteome</keyword>
<accession>A0A6A6T6L0</accession>
<dbReference type="InterPro" id="IPR036322">
    <property type="entry name" value="WD40_repeat_dom_sf"/>
</dbReference>
<evidence type="ECO:0000313" key="7">
    <source>
        <dbReference type="Proteomes" id="UP000799324"/>
    </source>
</evidence>
<dbReference type="PANTHER" id="PTHR46170">
    <property type="entry name" value="GATOR COMPLEX PROTEIN WDR59"/>
    <property type="match status" value="1"/>
</dbReference>
<dbReference type="InterPro" id="IPR049567">
    <property type="entry name" value="WDR59-like"/>
</dbReference>
<evidence type="ECO:0000256" key="2">
    <source>
        <dbReference type="ARBA" id="ARBA00022737"/>
    </source>
</evidence>
<sequence length="1553" mass="171532">MASHEEEDTFVKDVSVEVGDEEIGAASISPSGRDVVLASKTGLYILDLDNPWYPPRHVVHRTDWDVADVQWSPFASRPGRIASTANQKAIIFNLSITSLDNKAPVEYILHAHSRAITDINFSAHHPDILATCAVDSFVLTWDLRSPQLVGGTFGLKPSYSVADFEAGATQVKWNRKNEYIIASSHDKFLRIWDTRKGAVPVTTLAAHQTKIYGIDWHRSDPHKILTCSLDKTIKLWDKVGLNERISLPTRVIHTDHPVRRARHTPFPNGILAMPQRGSSALSLYTYDAGATDMAETVCPPAHTFQAHEEGSHVQEFLWRVRGSFDDGFDNREFQLISWGTDQHLHLYKVPPHLLSDAMGFNKGDPVVGEPTSTRKGAKYVTYRDEPAKHVTKTREASTSLQQQQQQGTLSSLFQSKLRLTTSRLDTMDGGPQRATMTAGSIRHNVHGHVVNSMKWLTGVKVGERRADTLSEKLTDENHRWKVHTNLLTEIVRVGEKYRNVSFEETDYAKRRLQVSFYAPWGEPETANDRKGEGKLVYLRFVINFPEKYPYITEVVDENGETVRQKNPLQVELERTTAKADTATLVKLQVDLNRIANYRASLGREALDGVISYALGDRRLEDSMNLPGEPEPAQENLPPEELAEEESSSDDDDENDGLGIAQDIMNSSLSNANIPLPVQCAVRFSVAGFLILARPPLAELQATAHTGPALRLPRHPAQGLPKDEIFESFGRLNMPRDDGSDSPASSTGSWEWSSSPSSSGSDDTGDPSSSRYQPAMAWQNPSLRFQARTSHPSSVAAERTNKAKSVVSILASPAEQFVPSKKCLAEEYRIFGDGPQVCSHNADVARRFGFEDLADVWELCKLILNNEVPLEILPQQNRRDQVLVLARRALVRIKRKDSGLDLQFDEAETVTNPKLKGRIKWGHHTIVTWLIPALFEHFEKLADTQMLAMLSCVFCEPAAREAATSTMAKMRQSNLPMAMEAPAFSLDYHSSAEAAWSMFKPTLSIPSTPAHSRYATPVNEFGWHRLTKPLDTYGSHGSSNGPWGSDTVPSEPVTPHSTGDTPPNLSRAATQRSTTSHTPYSSSPEQSHIIKKASTGNFASAFATLSRPFANAISSSPPVKSRIESDLSTSAPTGGVTWGTTTFYSSGSNERGSGPSRTKHTKRPSFSQGEHTNTDYFSDSDSEYEAPDGTSEYTAPLTPSGVEEASNIRVTLKNQNQFDEEACVSAPLLDLSKQWLYKAWREQYAELLGCWGLVTKRAEVLKFNGLTSYFPLTNSRGSSKAGSIHLGLQHKDGDGSLPLSRTSTLAPPPMQHFRRSPIPSPRDFSFNPEASEFRPGTLLEEEASAPPPDVLGASEHYLRLSIPTPIDKEDRFEDQLMRDRNMLTDGGGTNKSPGGQLLKPRPSMSRAASKTSSVTGKKANKDPIYSCSICWMKVSGRFFLCPSCGHVAHFQCMDAGDFDEGLGFGWEEGECVVGCGCGCGFEQEEQGEGGMKSGWEERGGWLPEDHEKAAYEPSGYESGHAEEMDRFKADTSSPEKGKGKAKGKRRAVSALSYY</sequence>
<dbReference type="GO" id="GO:0034198">
    <property type="term" value="P:cellular response to amino acid starvation"/>
    <property type="evidence" value="ECO:0007669"/>
    <property type="project" value="TreeGrafter"/>
</dbReference>
<reference evidence="6" key="1">
    <citation type="journal article" date="2020" name="Stud. Mycol.">
        <title>101 Dothideomycetes genomes: a test case for predicting lifestyles and emergence of pathogens.</title>
        <authorList>
            <person name="Haridas S."/>
            <person name="Albert R."/>
            <person name="Binder M."/>
            <person name="Bloem J."/>
            <person name="Labutti K."/>
            <person name="Salamov A."/>
            <person name="Andreopoulos B."/>
            <person name="Baker S."/>
            <person name="Barry K."/>
            <person name="Bills G."/>
            <person name="Bluhm B."/>
            <person name="Cannon C."/>
            <person name="Castanera R."/>
            <person name="Culley D."/>
            <person name="Daum C."/>
            <person name="Ezra D."/>
            <person name="Gonzalez J."/>
            <person name="Henrissat B."/>
            <person name="Kuo A."/>
            <person name="Liang C."/>
            <person name="Lipzen A."/>
            <person name="Lutzoni F."/>
            <person name="Magnuson J."/>
            <person name="Mondo S."/>
            <person name="Nolan M."/>
            <person name="Ohm R."/>
            <person name="Pangilinan J."/>
            <person name="Park H.-J."/>
            <person name="Ramirez L."/>
            <person name="Alfaro M."/>
            <person name="Sun H."/>
            <person name="Tritt A."/>
            <person name="Yoshinaga Y."/>
            <person name="Zwiers L.-H."/>
            <person name="Turgeon B."/>
            <person name="Goodwin S."/>
            <person name="Spatafora J."/>
            <person name="Crous P."/>
            <person name="Grigoriev I."/>
        </authorList>
    </citation>
    <scope>NUCLEOTIDE SEQUENCE</scope>
    <source>
        <strain evidence="6">CBS 122681</strain>
    </source>
</reference>
<dbReference type="GO" id="GO:1904263">
    <property type="term" value="P:positive regulation of TORC1 signaling"/>
    <property type="evidence" value="ECO:0007669"/>
    <property type="project" value="TreeGrafter"/>
</dbReference>
<feature type="region of interest" description="Disordered" evidence="4">
    <location>
        <begin position="1110"/>
        <end position="1198"/>
    </location>
</feature>
<dbReference type="GO" id="GO:0035591">
    <property type="term" value="F:signaling adaptor activity"/>
    <property type="evidence" value="ECO:0007669"/>
    <property type="project" value="TreeGrafter"/>
</dbReference>
<dbReference type="GO" id="GO:0035859">
    <property type="term" value="C:Seh1-associated complex"/>
    <property type="evidence" value="ECO:0007669"/>
    <property type="project" value="TreeGrafter"/>
</dbReference>
<dbReference type="Pfam" id="PF00400">
    <property type="entry name" value="WD40"/>
    <property type="match status" value="2"/>
</dbReference>
<feature type="compositionally biased region" description="Low complexity" evidence="4">
    <location>
        <begin position="1072"/>
        <end position="1083"/>
    </location>
</feature>
<dbReference type="EMBL" id="MU004348">
    <property type="protein sequence ID" value="KAF2655486.1"/>
    <property type="molecule type" value="Genomic_DNA"/>
</dbReference>
<feature type="compositionally biased region" description="Polar residues" evidence="4">
    <location>
        <begin position="1125"/>
        <end position="1150"/>
    </location>
</feature>
<dbReference type="PANTHER" id="PTHR46170:SF1">
    <property type="entry name" value="GATOR COMPLEX PROTEIN WDR59"/>
    <property type="match status" value="1"/>
</dbReference>
<name>A0A6A6T6L0_9PLEO</name>
<feature type="repeat" description="WD" evidence="3">
    <location>
        <begin position="109"/>
        <end position="151"/>
    </location>
</feature>
<feature type="compositionally biased region" description="Basic and acidic residues" evidence="4">
    <location>
        <begin position="1493"/>
        <end position="1509"/>
    </location>
</feature>
<evidence type="ECO:0000256" key="1">
    <source>
        <dbReference type="ARBA" id="ARBA00022574"/>
    </source>
</evidence>
<feature type="region of interest" description="Disordered" evidence="4">
    <location>
        <begin position="1380"/>
        <end position="1418"/>
    </location>
</feature>
<evidence type="ECO:0000256" key="3">
    <source>
        <dbReference type="PROSITE-ProRule" id="PRU00221"/>
    </source>
</evidence>
<feature type="repeat" description="WD" evidence="3">
    <location>
        <begin position="161"/>
        <end position="202"/>
    </location>
</feature>
<dbReference type="SMART" id="SM00320">
    <property type="entry name" value="WD40"/>
    <property type="match status" value="4"/>
</dbReference>
<dbReference type="InterPro" id="IPR019775">
    <property type="entry name" value="WD40_repeat_CS"/>
</dbReference>
<organism evidence="6 7">
    <name type="scientific">Lophiostoma macrostomum CBS 122681</name>
    <dbReference type="NCBI Taxonomy" id="1314788"/>
    <lineage>
        <taxon>Eukaryota</taxon>
        <taxon>Fungi</taxon>
        <taxon>Dikarya</taxon>
        <taxon>Ascomycota</taxon>
        <taxon>Pezizomycotina</taxon>
        <taxon>Dothideomycetes</taxon>
        <taxon>Pleosporomycetidae</taxon>
        <taxon>Pleosporales</taxon>
        <taxon>Lophiostomataceae</taxon>
        <taxon>Lophiostoma</taxon>
    </lineage>
</organism>
<evidence type="ECO:0000256" key="4">
    <source>
        <dbReference type="SAM" id="MobiDB-lite"/>
    </source>
</evidence>
<feature type="region of interest" description="Disordered" evidence="4">
    <location>
        <begin position="1302"/>
        <end position="1330"/>
    </location>
</feature>
<feature type="region of interest" description="Disordered" evidence="4">
    <location>
        <begin position="730"/>
        <end position="773"/>
    </location>
</feature>
<keyword evidence="2" id="KW-0677">Repeat</keyword>
<dbReference type="PROSITE" id="PS50082">
    <property type="entry name" value="WD_REPEATS_2"/>
    <property type="match status" value="3"/>
</dbReference>
<feature type="repeat" description="WD" evidence="3">
    <location>
        <begin position="204"/>
        <end position="237"/>
    </location>
</feature>